<keyword evidence="2" id="KW-1185">Reference proteome</keyword>
<name>A0ABQ5EEC1_9ASTR</name>
<reference evidence="1" key="2">
    <citation type="submission" date="2022-01" db="EMBL/GenBank/DDBJ databases">
        <authorList>
            <person name="Yamashiro T."/>
            <person name="Shiraishi A."/>
            <person name="Satake H."/>
            <person name="Nakayama K."/>
        </authorList>
    </citation>
    <scope>NUCLEOTIDE SEQUENCE</scope>
</reference>
<dbReference type="Proteomes" id="UP001151760">
    <property type="component" value="Unassembled WGS sequence"/>
</dbReference>
<reference evidence="1" key="1">
    <citation type="journal article" date="2022" name="Int. J. Mol. Sci.">
        <title>Draft Genome of Tanacetum Coccineum: Genomic Comparison of Closely Related Tanacetum-Family Plants.</title>
        <authorList>
            <person name="Yamashiro T."/>
            <person name="Shiraishi A."/>
            <person name="Nakayama K."/>
            <person name="Satake H."/>
        </authorList>
    </citation>
    <scope>NUCLEOTIDE SEQUENCE</scope>
</reference>
<sequence>MFIEQSHDEVYGCLKGGSRNSEGKRLAISMVEDAWLSEKEEVERMFRRRERMFSSKKKNVLSKRKNVFVEEKECIVEEKECLRRTEKDVFIEEKRRAF</sequence>
<accession>A0ABQ5EEC1</accession>
<gene>
    <name evidence="1" type="ORF">Tco_0975435</name>
</gene>
<comment type="caution">
    <text evidence="1">The sequence shown here is derived from an EMBL/GenBank/DDBJ whole genome shotgun (WGS) entry which is preliminary data.</text>
</comment>
<dbReference type="EMBL" id="BQNB010016224">
    <property type="protein sequence ID" value="GJT49278.1"/>
    <property type="molecule type" value="Genomic_DNA"/>
</dbReference>
<organism evidence="1 2">
    <name type="scientific">Tanacetum coccineum</name>
    <dbReference type="NCBI Taxonomy" id="301880"/>
    <lineage>
        <taxon>Eukaryota</taxon>
        <taxon>Viridiplantae</taxon>
        <taxon>Streptophyta</taxon>
        <taxon>Embryophyta</taxon>
        <taxon>Tracheophyta</taxon>
        <taxon>Spermatophyta</taxon>
        <taxon>Magnoliopsida</taxon>
        <taxon>eudicotyledons</taxon>
        <taxon>Gunneridae</taxon>
        <taxon>Pentapetalae</taxon>
        <taxon>asterids</taxon>
        <taxon>campanulids</taxon>
        <taxon>Asterales</taxon>
        <taxon>Asteraceae</taxon>
        <taxon>Asteroideae</taxon>
        <taxon>Anthemideae</taxon>
        <taxon>Anthemidinae</taxon>
        <taxon>Tanacetum</taxon>
    </lineage>
</organism>
<evidence type="ECO:0000313" key="2">
    <source>
        <dbReference type="Proteomes" id="UP001151760"/>
    </source>
</evidence>
<evidence type="ECO:0000313" key="1">
    <source>
        <dbReference type="EMBL" id="GJT49278.1"/>
    </source>
</evidence>
<proteinExistence type="predicted"/>
<protein>
    <submittedName>
        <fullName evidence="1">Uncharacterized protein</fullName>
    </submittedName>
</protein>